<keyword evidence="2" id="KW-1185">Reference proteome</keyword>
<proteinExistence type="predicted"/>
<evidence type="ECO:0000313" key="2">
    <source>
        <dbReference type="Proteomes" id="UP000005744"/>
    </source>
</evidence>
<organism evidence="1 2">
    <name type="scientific">Beggiatoa alba B18LD</name>
    <dbReference type="NCBI Taxonomy" id="395493"/>
    <lineage>
        <taxon>Bacteria</taxon>
        <taxon>Pseudomonadati</taxon>
        <taxon>Pseudomonadota</taxon>
        <taxon>Gammaproteobacteria</taxon>
        <taxon>Thiotrichales</taxon>
        <taxon>Thiotrichaceae</taxon>
        <taxon>Beggiatoa</taxon>
    </lineage>
</organism>
<dbReference type="EMBL" id="JH600070">
    <property type="protein sequence ID" value="EIJ41729.1"/>
    <property type="molecule type" value="Genomic_DNA"/>
</dbReference>
<accession>I3CDN6</accession>
<dbReference type="OrthoDB" id="9942367at2"/>
<name>I3CDN6_9GAMM</name>
<protein>
    <submittedName>
        <fullName evidence="1">Uncharacterized protein</fullName>
    </submittedName>
</protein>
<dbReference type="STRING" id="395493.BegalDRAFT_0818"/>
<dbReference type="Proteomes" id="UP000005744">
    <property type="component" value="Unassembled WGS sequence"/>
</dbReference>
<reference evidence="1 2" key="1">
    <citation type="submission" date="2011-11" db="EMBL/GenBank/DDBJ databases">
        <title>Improved High-Quality Draft sequence of Beggiatoa alba B18lD.</title>
        <authorList>
            <consortium name="US DOE Joint Genome Institute"/>
            <person name="Lucas S."/>
            <person name="Han J."/>
            <person name="Lapidus A."/>
            <person name="Cheng J.-F."/>
            <person name="Goodwin L."/>
            <person name="Pitluck S."/>
            <person name="Peters L."/>
            <person name="Mikhailova N."/>
            <person name="Held B."/>
            <person name="Detter J.C."/>
            <person name="Han C."/>
            <person name="Tapia R."/>
            <person name="Land M."/>
            <person name="Hauser L."/>
            <person name="Kyrpides N."/>
            <person name="Ivanova N."/>
            <person name="Pagani I."/>
            <person name="Samuel K."/>
            <person name="Teske A."/>
            <person name="Mueller J."/>
            <person name="Woyke T."/>
        </authorList>
    </citation>
    <scope>NUCLEOTIDE SEQUENCE [LARGE SCALE GENOMIC DNA]</scope>
    <source>
        <strain evidence="1 2">B18LD</strain>
    </source>
</reference>
<dbReference type="RefSeq" id="WP_002683930.1">
    <property type="nucleotide sequence ID" value="NZ_JH600070.1"/>
</dbReference>
<dbReference type="AlphaFoldDB" id="I3CDN6"/>
<dbReference type="HOGENOM" id="CLU_2380401_0_0_6"/>
<evidence type="ECO:0000313" key="1">
    <source>
        <dbReference type="EMBL" id="EIJ41729.1"/>
    </source>
</evidence>
<sequence>MNATIDWFTQGMQFRRTTQLADLPPLQPSCVQDWLAGVKAADEAETDIFLLTDCCATEEFQYCLTRQPLVDFFKQHLTAQPDLLRYLLTRLGQD</sequence>
<gene>
    <name evidence="1" type="ORF">BegalDRAFT_0818</name>
</gene>